<reference evidence="5" key="1">
    <citation type="submission" date="2014-10" db="EMBL/GenBank/DDBJ databases">
        <title>Acinetaminic acid - a novel nonulosonic acid found in the capsule of an Acinetobacter baumannii isolate.</title>
        <authorList>
            <person name="Kenyon J.J."/>
            <person name="Marzaioli A.M."/>
            <person name="De Castro C."/>
            <person name="Hall R.M."/>
        </authorList>
    </citation>
    <scope>NUCLEOTIDE SEQUENCE</scope>
    <source>
        <strain evidence="5">D36</strain>
    </source>
</reference>
<dbReference type="InterPro" id="IPR050179">
    <property type="entry name" value="Trans_hexapeptide_repeat"/>
</dbReference>
<feature type="binding site" evidence="3">
    <location>
        <position position="83"/>
    </location>
    <ligand>
        <name>substrate</name>
    </ligand>
</feature>
<comment type="similarity">
    <text evidence="1">Belongs to the transferase hexapeptide repeat family.</text>
</comment>
<evidence type="ECO:0000259" key="4">
    <source>
        <dbReference type="Pfam" id="PF17836"/>
    </source>
</evidence>
<dbReference type="InterPro" id="IPR041561">
    <property type="entry name" value="PglD_N"/>
</dbReference>
<evidence type="ECO:0000256" key="3">
    <source>
        <dbReference type="PIRSR" id="PIRSR620019-2"/>
    </source>
</evidence>
<dbReference type="PATRIC" id="fig|470.1405.peg.3850"/>
<evidence type="ECO:0000256" key="2">
    <source>
        <dbReference type="PIRSR" id="PIRSR620019-1"/>
    </source>
</evidence>
<name>A0A097I5B0_ACIBA</name>
<feature type="binding site" evidence="3">
    <location>
        <position position="159"/>
    </location>
    <ligand>
        <name>acetyl-CoA</name>
        <dbReference type="ChEBI" id="CHEBI:57288"/>
    </ligand>
</feature>
<dbReference type="InterPro" id="IPR020019">
    <property type="entry name" value="AcTrfase_PglD-like"/>
</dbReference>
<feature type="site" description="Increases basicity of active site His" evidence="2">
    <location>
        <position position="151"/>
    </location>
</feature>
<gene>
    <name evidence="5" type="primary">atr7</name>
</gene>
<dbReference type="Gene3D" id="3.40.50.20">
    <property type="match status" value="1"/>
</dbReference>
<protein>
    <submittedName>
        <fullName evidence="5">Atr7</fullName>
    </submittedName>
</protein>
<accession>A0A097I5B0</accession>
<dbReference type="SUPFAM" id="SSF51161">
    <property type="entry name" value="Trimeric LpxA-like enzymes"/>
    <property type="match status" value="1"/>
</dbReference>
<dbReference type="Pfam" id="PF17836">
    <property type="entry name" value="PglD_N"/>
    <property type="match status" value="1"/>
</dbReference>
<dbReference type="EMBL" id="JN107991">
    <property type="protein sequence ID" value="AIT56366.1"/>
    <property type="molecule type" value="Genomic_DNA"/>
</dbReference>
<organism evidence="5">
    <name type="scientific">Acinetobacter baumannii</name>
    <dbReference type="NCBI Taxonomy" id="470"/>
    <lineage>
        <taxon>Bacteria</taxon>
        <taxon>Pseudomonadati</taxon>
        <taxon>Pseudomonadota</taxon>
        <taxon>Gammaproteobacteria</taxon>
        <taxon>Moraxellales</taxon>
        <taxon>Moraxellaceae</taxon>
        <taxon>Acinetobacter</taxon>
        <taxon>Acinetobacter calcoaceticus/baumannii complex</taxon>
    </lineage>
</organism>
<dbReference type="Gene3D" id="2.160.10.10">
    <property type="entry name" value="Hexapeptide repeat proteins"/>
    <property type="match status" value="1"/>
</dbReference>
<dbReference type="AlphaFoldDB" id="A0A097I5B0"/>
<dbReference type="CDD" id="cd03360">
    <property type="entry name" value="LbH_AT_putative"/>
    <property type="match status" value="1"/>
</dbReference>
<sequence length="188" mass="19995">MLYFLVPEKLKMLKKNVLLILGAGGHGKSVAEAALLSGKWKKIMFADDSWPQRTDIAGFPIVTNINNIPDIISDISAAIPAVGNNPLRQKWFQLLESLSIPIATVVHPSAIISPNVEIGNGVAIMAGCIVGLDVKVEDGAIINMASSIDHDTHIGEFAHLSVGVKVVGDKKIDSLSFLPAGSVITHLM</sequence>
<feature type="domain" description="PglD N-terminal" evidence="4">
    <location>
        <begin position="18"/>
        <end position="93"/>
    </location>
</feature>
<evidence type="ECO:0000313" key="5">
    <source>
        <dbReference type="EMBL" id="AIT56366.1"/>
    </source>
</evidence>
<dbReference type="PANTHER" id="PTHR43300:SF7">
    <property type="entry name" value="UDP-N-ACETYLBACILLOSAMINE N-ACETYLTRANSFERASE"/>
    <property type="match status" value="1"/>
</dbReference>
<dbReference type="InterPro" id="IPR011004">
    <property type="entry name" value="Trimer_LpxA-like_sf"/>
</dbReference>
<evidence type="ECO:0000256" key="1">
    <source>
        <dbReference type="ARBA" id="ARBA00007274"/>
    </source>
</evidence>
<feature type="active site" description="Proton acceptor" evidence="2">
    <location>
        <position position="150"/>
    </location>
</feature>
<dbReference type="PANTHER" id="PTHR43300">
    <property type="entry name" value="ACETYLTRANSFERASE"/>
    <property type="match status" value="1"/>
</dbReference>
<proteinExistence type="inferred from homology"/>